<evidence type="ECO:0000313" key="7">
    <source>
        <dbReference type="Proteomes" id="UP000035067"/>
    </source>
</evidence>
<accession>A0A0G2HMX9</accession>
<dbReference type="Pfam" id="PF00497">
    <property type="entry name" value="SBP_bac_3"/>
    <property type="match status" value="1"/>
</dbReference>
<evidence type="ECO:0000256" key="2">
    <source>
        <dbReference type="ARBA" id="ARBA00022448"/>
    </source>
</evidence>
<protein>
    <submittedName>
        <fullName evidence="6">Amino acid ABC transporter substrate-binding protein</fullName>
    </submittedName>
</protein>
<evidence type="ECO:0000256" key="1">
    <source>
        <dbReference type="ARBA" id="ARBA00010333"/>
    </source>
</evidence>
<name>A0A0G2HMX9_9SYNE</name>
<reference evidence="6 7" key="1">
    <citation type="submission" date="2015-01" db="EMBL/GenBank/DDBJ databases">
        <title>Lifestyle Evolution in Cyanobacterial Symbionts of Sponges.</title>
        <authorList>
            <person name="Burgsdorf I."/>
            <person name="Slaby B.M."/>
            <person name="Handley K.M."/>
            <person name="Haber M."/>
            <person name="Blom J."/>
            <person name="Marshall C.W."/>
            <person name="Gilbert J.A."/>
            <person name="Hentschel U."/>
            <person name="Steindler L."/>
        </authorList>
    </citation>
    <scope>NUCLEOTIDE SEQUENCE [LARGE SCALE GENOMIC DNA]</scope>
    <source>
        <strain evidence="6">SP3</strain>
    </source>
</reference>
<dbReference type="SMART" id="SM00062">
    <property type="entry name" value="PBPb"/>
    <property type="match status" value="1"/>
</dbReference>
<dbReference type="SUPFAM" id="SSF53850">
    <property type="entry name" value="Periplasmic binding protein-like II"/>
    <property type="match status" value="1"/>
</dbReference>
<comment type="similarity">
    <text evidence="1">Belongs to the bacterial solute-binding protein 3 family.</text>
</comment>
<dbReference type="Proteomes" id="UP000035067">
    <property type="component" value="Unassembled WGS sequence"/>
</dbReference>
<dbReference type="GO" id="GO:0006865">
    <property type="term" value="P:amino acid transport"/>
    <property type="evidence" value="ECO:0007669"/>
    <property type="project" value="TreeGrafter"/>
</dbReference>
<dbReference type="PATRIC" id="fig|1604020.3.peg.2378"/>
<evidence type="ECO:0000256" key="4">
    <source>
        <dbReference type="SAM" id="SignalP"/>
    </source>
</evidence>
<proteinExistence type="inferred from homology"/>
<dbReference type="InterPro" id="IPR001638">
    <property type="entry name" value="Solute-binding_3/MltF_N"/>
</dbReference>
<comment type="caution">
    <text evidence="6">The sequence shown here is derived from an EMBL/GenBank/DDBJ whole genome shotgun (WGS) entry which is preliminary data.</text>
</comment>
<keyword evidence="2" id="KW-0813">Transport</keyword>
<feature type="domain" description="Solute-binding protein family 3/N-terminal" evidence="5">
    <location>
        <begin position="42"/>
        <end position="273"/>
    </location>
</feature>
<evidence type="ECO:0000259" key="5">
    <source>
        <dbReference type="SMART" id="SM00062"/>
    </source>
</evidence>
<dbReference type="InterPro" id="IPR051455">
    <property type="entry name" value="Bact_solute-bind_prot3"/>
</dbReference>
<dbReference type="Gene3D" id="3.40.190.10">
    <property type="entry name" value="Periplasmic binding protein-like II"/>
    <property type="match status" value="2"/>
</dbReference>
<evidence type="ECO:0000256" key="3">
    <source>
        <dbReference type="ARBA" id="ARBA00022729"/>
    </source>
</evidence>
<dbReference type="PROSITE" id="PS51257">
    <property type="entry name" value="PROKAR_LIPOPROTEIN"/>
    <property type="match status" value="1"/>
</dbReference>
<evidence type="ECO:0000313" key="6">
    <source>
        <dbReference type="EMBL" id="KKZ12741.1"/>
    </source>
</evidence>
<dbReference type="PANTHER" id="PTHR30085:SF7">
    <property type="entry name" value="AMINO-ACID ABC TRANSPORTER-BINDING PROTEIN YHDW-RELATED"/>
    <property type="match status" value="1"/>
</dbReference>
<keyword evidence="3 4" id="KW-0732">Signal</keyword>
<dbReference type="AlphaFoldDB" id="A0A0G2HMX9"/>
<organism evidence="6 7">
    <name type="scientific">Candidatus Synechococcus spongiarum SP3</name>
    <dbReference type="NCBI Taxonomy" id="1604020"/>
    <lineage>
        <taxon>Bacteria</taxon>
        <taxon>Bacillati</taxon>
        <taxon>Cyanobacteriota</taxon>
        <taxon>Cyanophyceae</taxon>
        <taxon>Synechococcales</taxon>
        <taxon>Synechococcaceae</taxon>
        <taxon>Synechococcus</taxon>
    </lineage>
</organism>
<feature type="chain" id="PRO_5002544950" evidence="4">
    <location>
        <begin position="27"/>
        <end position="355"/>
    </location>
</feature>
<gene>
    <name evidence="6" type="ORF">TE42_03155</name>
</gene>
<dbReference type="PANTHER" id="PTHR30085">
    <property type="entry name" value="AMINO ACID ABC TRANSPORTER PERMEASE"/>
    <property type="match status" value="1"/>
</dbReference>
<dbReference type="EMBL" id="JXQG01000012">
    <property type="protein sequence ID" value="KKZ12741.1"/>
    <property type="molecule type" value="Genomic_DNA"/>
</dbReference>
<feature type="signal peptide" evidence="4">
    <location>
        <begin position="1"/>
        <end position="26"/>
    </location>
</feature>
<dbReference type="CDD" id="cd13692">
    <property type="entry name" value="PBP2_BztA"/>
    <property type="match status" value="1"/>
</dbReference>
<sequence length="355" mass="37920">MPAQFFKKLAVVSPLLLLGLAGCATAPEEKVSLLEQVRSRGELRCGISGRLPGFSYLTTEGTYTGLDTDICRAVAAATLGNPDKVDYTQLTAAQRFTALSSGEIDLLSRNTTQTLSRDSGGGNGLTFAPVVFYDGQGVLVRKDSGVTTLEGLEGESFCVGGGTTTERNLNDVMQARGIPFEPVKFETPQEREQAYLDGRCAAITADRSSLNSSRSGFEAPDEHVILDEGLSKEPLAPATVDGDDQWADAVRWIVYGLMSAEEQGITQDNIDERVASATSGADQENAALRRFLGIEGDLGGKLGLPNDFVVQAVRAVGNYGEIYNRHLGPDTATFIPRGLNAIYTEGGLHYAPPFN</sequence>